<accession>A0ABY5HXT9</accession>
<name>A0ABY5HXT9_9FIRM</name>
<evidence type="ECO:0000313" key="2">
    <source>
        <dbReference type="Proteomes" id="UP001060112"/>
    </source>
</evidence>
<keyword evidence="2" id="KW-1185">Reference proteome</keyword>
<evidence type="ECO:0000313" key="1">
    <source>
        <dbReference type="EMBL" id="UTY37866.1"/>
    </source>
</evidence>
<dbReference type="Proteomes" id="UP001060112">
    <property type="component" value="Chromosome"/>
</dbReference>
<dbReference type="Gene3D" id="3.90.228.20">
    <property type="match status" value="2"/>
</dbReference>
<dbReference type="Pfam" id="PF01293">
    <property type="entry name" value="PEPCK_ATP"/>
    <property type="match status" value="1"/>
</dbReference>
<dbReference type="InterPro" id="IPR001272">
    <property type="entry name" value="PEP_carboxykinase_ATP"/>
</dbReference>
<reference evidence="1" key="1">
    <citation type="submission" date="2022-07" db="EMBL/GenBank/DDBJ databases">
        <title>Faecal culturing of patients with breast cancer.</title>
        <authorList>
            <person name="Teng N.M.Y."/>
            <person name="Kiu R."/>
            <person name="Evans R."/>
            <person name="Baker D.J."/>
            <person name="Zenner C."/>
            <person name="Robinson S.D."/>
            <person name="Hall L.J."/>
        </authorList>
    </citation>
    <scope>NUCLEOTIDE SEQUENCE</scope>
    <source>
        <strain evidence="1">LH1062</strain>
    </source>
</reference>
<dbReference type="SUPFAM" id="SSF53795">
    <property type="entry name" value="PEP carboxykinase-like"/>
    <property type="match status" value="1"/>
</dbReference>
<dbReference type="RefSeq" id="WP_290137811.1">
    <property type="nucleotide sequence ID" value="NZ_CP101620.1"/>
</dbReference>
<dbReference type="InterPro" id="IPR013035">
    <property type="entry name" value="PEP_carboxykinase_C"/>
</dbReference>
<dbReference type="PANTHER" id="PTHR30031:SF0">
    <property type="entry name" value="PHOSPHOENOLPYRUVATE CARBOXYKINASE (ATP)"/>
    <property type="match status" value="1"/>
</dbReference>
<dbReference type="EMBL" id="CP101620">
    <property type="protein sequence ID" value="UTY37866.1"/>
    <property type="molecule type" value="Genomic_DNA"/>
</dbReference>
<dbReference type="PANTHER" id="PTHR30031">
    <property type="entry name" value="PHOSPHOENOLPYRUVATE CARBOXYKINASE ATP"/>
    <property type="match status" value="1"/>
</dbReference>
<sequence>MNYMLPQRNVFTMHCSANIGEDGNTALFFGLSGTGKTTLSTDPRRKLIGDDEHGWSRTSVFNFEGGCYAKCINLSKKNEPDIWDAVRFGALAENVCLFEDTRIIDFDDDSITENTRVGYPLNFIKNIEPTGMGPIPKTIFFLAADAFGVLPPISKLDMNSAVYHFVSGYTSKLAGTENGISEPQATFSTCFGEPFLPMDPLLYAKQFQKRMTKAGSNVFLVNTGWVGGSYGVGRRIPLKYTRAMIEAAINGELDYVSYEVDPFFNLNIPLFCPGVPTELLNPRTTWVSKDAYDMTAQKLVEMFQDNFKQYTNFPDTIVHAGPGGKVNNNF</sequence>
<gene>
    <name evidence="1" type="ORF">NMU03_09010</name>
</gene>
<proteinExistence type="predicted"/>
<organism evidence="1 2">
    <name type="scientific">Allocoprobacillus halotolerans</name>
    <dbReference type="NCBI Taxonomy" id="2944914"/>
    <lineage>
        <taxon>Bacteria</taxon>
        <taxon>Bacillati</taxon>
        <taxon>Bacillota</taxon>
        <taxon>Erysipelotrichia</taxon>
        <taxon>Erysipelotrichales</taxon>
        <taxon>Erysipelotrichaceae</taxon>
        <taxon>Allocoprobacillus</taxon>
    </lineage>
</organism>
<protein>
    <submittedName>
        <fullName evidence="1">Phosphoenolpyruvate carboxykinase (ATP)</fullName>
    </submittedName>
</protein>